<dbReference type="InterPro" id="IPR036866">
    <property type="entry name" value="RibonucZ/Hydroxyglut_hydro"/>
</dbReference>
<dbReference type="GeneID" id="26136379"/>
<dbReference type="Proteomes" id="UP000066042">
    <property type="component" value="Chromosome"/>
</dbReference>
<name>A0A0S1XBB2_THEBA</name>
<evidence type="ECO:0000313" key="3">
    <source>
        <dbReference type="Proteomes" id="UP000066042"/>
    </source>
</evidence>
<dbReference type="PANTHER" id="PTHR43546:SF8">
    <property type="entry name" value="METALLO-BETA-LACTAMASE DOMAIN-CONTAINING PROTEIN"/>
    <property type="match status" value="1"/>
</dbReference>
<dbReference type="Pfam" id="PF13483">
    <property type="entry name" value="Lactamase_B_3"/>
    <property type="match status" value="1"/>
</dbReference>
<accession>A0A0S1XBB2</accession>
<proteinExistence type="predicted"/>
<dbReference type="SMART" id="SM00849">
    <property type="entry name" value="Lactamase_B"/>
    <property type="match status" value="1"/>
</dbReference>
<sequence length="211" mass="24087">MKIVWYGHACFLIETRGVRILIDPYPDVDDDKIGEVDYILVTHEHSDHYGKTPLLARLRKARVIGPKTVYLMAVSDEITDVQAIEEGEELQLKNEIKIKGTYAEHPSSQYPLGYLIFGDKRVWHTGDTYYTPLFNKLRGMVDILLVPISGRSTASEREAADIIEAVRPRIVIPMHYGVYGSGSVEKLQQELRKRRVWVLVKPLNIGEAFHV</sequence>
<dbReference type="EMBL" id="CP013050">
    <property type="protein sequence ID" value="ALM75055.1"/>
    <property type="molecule type" value="Genomic_DNA"/>
</dbReference>
<dbReference type="InterPro" id="IPR001279">
    <property type="entry name" value="Metallo-B-lactamas"/>
</dbReference>
<evidence type="ECO:0000313" key="2">
    <source>
        <dbReference type="EMBL" id="ALM75055.1"/>
    </source>
</evidence>
<dbReference type="SUPFAM" id="SSF56281">
    <property type="entry name" value="Metallo-hydrolase/oxidoreductase"/>
    <property type="match status" value="1"/>
</dbReference>
<gene>
    <name evidence="2" type="ORF">TBCH5v1_1115</name>
</gene>
<dbReference type="AlphaFoldDB" id="A0A0S1XBB2"/>
<feature type="domain" description="Metallo-beta-lactamase" evidence="1">
    <location>
        <begin position="7"/>
        <end position="175"/>
    </location>
</feature>
<dbReference type="Gene3D" id="3.60.15.10">
    <property type="entry name" value="Ribonuclease Z/Hydroxyacylglutathione hydrolase-like"/>
    <property type="match status" value="1"/>
</dbReference>
<dbReference type="STRING" id="55802.TBCH5v1_1115"/>
<dbReference type="InterPro" id="IPR050114">
    <property type="entry name" value="UPF0173_UPF0282_UlaG_hydrolase"/>
</dbReference>
<dbReference type="PATRIC" id="fig|55802.8.peg.1105"/>
<organism evidence="2 3">
    <name type="scientific">Thermococcus barophilus</name>
    <dbReference type="NCBI Taxonomy" id="55802"/>
    <lineage>
        <taxon>Archaea</taxon>
        <taxon>Methanobacteriati</taxon>
        <taxon>Methanobacteriota</taxon>
        <taxon>Thermococci</taxon>
        <taxon>Thermococcales</taxon>
        <taxon>Thermococcaceae</taxon>
        <taxon>Thermococcus</taxon>
    </lineage>
</organism>
<dbReference type="PANTHER" id="PTHR43546">
    <property type="entry name" value="UPF0173 METAL-DEPENDENT HYDROLASE MJ1163-RELATED"/>
    <property type="match status" value="1"/>
</dbReference>
<evidence type="ECO:0000259" key="1">
    <source>
        <dbReference type="SMART" id="SM00849"/>
    </source>
</evidence>
<reference evidence="2 3" key="1">
    <citation type="journal article" date="2016" name="Genome Announc.">
        <title>Complete genome sequence of the hyperthermophilic and piezophilic archaeon Thermococcus barophilus Ch5, capable of growth at the expense of hydrogenogenesis from carbon monoxide and formate.</title>
        <authorList>
            <person name="Oger P."/>
            <person name="Sokolova T.G."/>
            <person name="Kozhevnikova D.A."/>
            <person name="Taranov E.A."/>
            <person name="Vannier P."/>
            <person name="Lee H.S."/>
            <person name="Kwon K.K."/>
            <person name="Kang S.G."/>
            <person name="Lee J.H."/>
            <person name="Bonch-Osmolovskaya E.A."/>
            <person name="Lebedinsky A.V."/>
        </authorList>
    </citation>
    <scope>NUCLEOTIDE SEQUENCE [LARGE SCALE GENOMIC DNA]</scope>
    <source>
        <strain evidence="3">Ch5</strain>
    </source>
</reference>
<dbReference type="RefSeq" id="WP_056933794.1">
    <property type="nucleotide sequence ID" value="NZ_CP013050.1"/>
</dbReference>
<protein>
    <submittedName>
        <fullName evidence="2">Putative metallo-beta-lactamase superfamilly conserved protein</fullName>
    </submittedName>
</protein>